<organism evidence="1">
    <name type="scientific">marine metagenome</name>
    <dbReference type="NCBI Taxonomy" id="408172"/>
    <lineage>
        <taxon>unclassified sequences</taxon>
        <taxon>metagenomes</taxon>
        <taxon>ecological metagenomes</taxon>
    </lineage>
</organism>
<dbReference type="Gene3D" id="3.40.720.10">
    <property type="entry name" value="Alkaline Phosphatase, subunit A"/>
    <property type="match status" value="1"/>
</dbReference>
<dbReference type="SUPFAM" id="SSF53649">
    <property type="entry name" value="Alkaline phosphatase-like"/>
    <property type="match status" value="1"/>
</dbReference>
<dbReference type="InterPro" id="IPR002591">
    <property type="entry name" value="Phosphodiest/P_Trfase"/>
</dbReference>
<name>A0A383BID3_9ZZZZ</name>
<reference evidence="1" key="1">
    <citation type="submission" date="2018-05" db="EMBL/GenBank/DDBJ databases">
        <authorList>
            <person name="Lanie J.A."/>
            <person name="Ng W.-L."/>
            <person name="Kazmierczak K.M."/>
            <person name="Andrzejewski T.M."/>
            <person name="Davidsen T.M."/>
            <person name="Wayne K.J."/>
            <person name="Tettelin H."/>
            <person name="Glass J.I."/>
            <person name="Rusch D."/>
            <person name="Podicherti R."/>
            <person name="Tsui H.-C.T."/>
            <person name="Winkler M.E."/>
        </authorList>
    </citation>
    <scope>NUCLEOTIDE SEQUENCE</scope>
</reference>
<dbReference type="AlphaFoldDB" id="A0A383BID3"/>
<proteinExistence type="predicted"/>
<dbReference type="EMBL" id="UINC01200685">
    <property type="protein sequence ID" value="SVE19684.1"/>
    <property type="molecule type" value="Genomic_DNA"/>
</dbReference>
<feature type="non-terminal residue" evidence="1">
    <location>
        <position position="211"/>
    </location>
</feature>
<evidence type="ECO:0000313" key="1">
    <source>
        <dbReference type="EMBL" id="SVE19684.1"/>
    </source>
</evidence>
<sequence length="211" mass="22196">MTITRSPAFGPFSAGLAQGTRVLPEYDGGSIVNVTASILQAFGCEPPSAPLRTDLLDPAVLSQAPGGVVCLVVDALGLAQLQAGLAASRAPRLQRFIDEHGLPRRLTSIFPSTTTAALTSLATAQPPSKHGILGHVLWIEEVRAACNVLHFTPVGRPDQPIDDDLLRCEPTIHERVATAGFDSVAITAAAYEGTAFTNLLQRGGEFVGYQT</sequence>
<gene>
    <name evidence="1" type="ORF">METZ01_LOCUS472538</name>
</gene>
<accession>A0A383BID3</accession>
<dbReference type="Pfam" id="PF01663">
    <property type="entry name" value="Phosphodiest"/>
    <property type="match status" value="1"/>
</dbReference>
<protein>
    <recommendedName>
        <fullName evidence="2">Alkaline phosphatase family protein</fullName>
    </recommendedName>
</protein>
<evidence type="ECO:0008006" key="2">
    <source>
        <dbReference type="Google" id="ProtNLM"/>
    </source>
</evidence>
<dbReference type="InterPro" id="IPR017850">
    <property type="entry name" value="Alkaline_phosphatase_core_sf"/>
</dbReference>